<dbReference type="GO" id="GO:0071111">
    <property type="term" value="F:cyclic-guanylate-specific phosphodiesterase activity"/>
    <property type="evidence" value="ECO:0007669"/>
    <property type="project" value="InterPro"/>
</dbReference>
<keyword evidence="5" id="KW-1185">Reference proteome</keyword>
<dbReference type="InterPro" id="IPR050706">
    <property type="entry name" value="Cyclic-di-GMP_PDE-like"/>
</dbReference>
<evidence type="ECO:0000313" key="5">
    <source>
        <dbReference type="Proteomes" id="UP000501466"/>
    </source>
</evidence>
<keyword evidence="1" id="KW-0472">Membrane</keyword>
<dbReference type="PROSITE" id="PS50887">
    <property type="entry name" value="GGDEF"/>
    <property type="match status" value="1"/>
</dbReference>
<proteinExistence type="predicted"/>
<dbReference type="EMBL" id="AP021888">
    <property type="protein sequence ID" value="BBP44467.1"/>
    <property type="molecule type" value="Genomic_DNA"/>
</dbReference>
<evidence type="ECO:0000313" key="4">
    <source>
        <dbReference type="EMBL" id="BBP44467.1"/>
    </source>
</evidence>
<dbReference type="KEGG" id="tzo:THMIRHAT_22130"/>
<dbReference type="Proteomes" id="UP000501466">
    <property type="component" value="Chromosome"/>
</dbReference>
<dbReference type="SMART" id="SM00267">
    <property type="entry name" value="GGDEF"/>
    <property type="match status" value="1"/>
</dbReference>
<evidence type="ECO:0000259" key="2">
    <source>
        <dbReference type="PROSITE" id="PS50883"/>
    </source>
</evidence>
<dbReference type="Pfam" id="PF00990">
    <property type="entry name" value="GGDEF"/>
    <property type="match status" value="1"/>
</dbReference>
<dbReference type="Gene3D" id="3.20.20.450">
    <property type="entry name" value="EAL domain"/>
    <property type="match status" value="1"/>
</dbReference>
<name>A0A6F8PR12_9GAMM</name>
<dbReference type="InterPro" id="IPR043128">
    <property type="entry name" value="Rev_trsase/Diguanyl_cyclase"/>
</dbReference>
<evidence type="ECO:0008006" key="6">
    <source>
        <dbReference type="Google" id="ProtNLM"/>
    </source>
</evidence>
<dbReference type="InterPro" id="IPR000160">
    <property type="entry name" value="GGDEF_dom"/>
</dbReference>
<dbReference type="SUPFAM" id="SSF141868">
    <property type="entry name" value="EAL domain-like"/>
    <property type="match status" value="1"/>
</dbReference>
<protein>
    <recommendedName>
        <fullName evidence="6">Diguanylate cyclase</fullName>
    </recommendedName>
</protein>
<feature type="transmembrane region" description="Helical" evidence="1">
    <location>
        <begin position="156"/>
        <end position="177"/>
    </location>
</feature>
<keyword evidence="1" id="KW-1133">Transmembrane helix</keyword>
<dbReference type="NCBIfam" id="TIGR00254">
    <property type="entry name" value="GGDEF"/>
    <property type="match status" value="1"/>
</dbReference>
<evidence type="ECO:0000259" key="3">
    <source>
        <dbReference type="PROSITE" id="PS50887"/>
    </source>
</evidence>
<dbReference type="CDD" id="cd01948">
    <property type="entry name" value="EAL"/>
    <property type="match status" value="1"/>
</dbReference>
<dbReference type="AlphaFoldDB" id="A0A6F8PR12"/>
<dbReference type="SUPFAM" id="SSF55073">
    <property type="entry name" value="Nucleotide cyclase"/>
    <property type="match status" value="1"/>
</dbReference>
<evidence type="ECO:0000256" key="1">
    <source>
        <dbReference type="SAM" id="Phobius"/>
    </source>
</evidence>
<dbReference type="SMART" id="SM00052">
    <property type="entry name" value="EAL"/>
    <property type="match status" value="1"/>
</dbReference>
<organism evidence="4 5">
    <name type="scientific">Thiosulfativibrio zosterae</name>
    <dbReference type="NCBI Taxonomy" id="2675053"/>
    <lineage>
        <taxon>Bacteria</taxon>
        <taxon>Pseudomonadati</taxon>
        <taxon>Pseudomonadota</taxon>
        <taxon>Gammaproteobacteria</taxon>
        <taxon>Thiotrichales</taxon>
        <taxon>Piscirickettsiaceae</taxon>
        <taxon>Thiosulfativibrio</taxon>
    </lineage>
</organism>
<keyword evidence="1" id="KW-0812">Transmembrane</keyword>
<gene>
    <name evidence="4" type="ORF">THMIRHAT_22130</name>
</gene>
<dbReference type="InterPro" id="IPR029787">
    <property type="entry name" value="Nucleotide_cyclase"/>
</dbReference>
<dbReference type="Gene3D" id="3.30.70.270">
    <property type="match status" value="1"/>
</dbReference>
<reference evidence="5" key="1">
    <citation type="submission" date="2019-11" db="EMBL/GenBank/DDBJ databases">
        <title>Isolation and characterization of two novel species in the genus Thiomicrorhabdus.</title>
        <authorList>
            <person name="Mochizuki J."/>
            <person name="Kojima H."/>
            <person name="Fukui M."/>
        </authorList>
    </citation>
    <scope>NUCLEOTIDE SEQUENCE [LARGE SCALE GENOMIC DNA]</scope>
    <source>
        <strain evidence="5">AkT22</strain>
    </source>
</reference>
<dbReference type="PANTHER" id="PTHR33121:SF23">
    <property type="entry name" value="CYCLIC DI-GMP PHOSPHODIESTERASE PDEB"/>
    <property type="match status" value="1"/>
</dbReference>
<feature type="domain" description="EAL" evidence="2">
    <location>
        <begin position="410"/>
        <end position="661"/>
    </location>
</feature>
<dbReference type="RefSeq" id="WP_173292181.1">
    <property type="nucleotide sequence ID" value="NZ_AP021888.1"/>
</dbReference>
<dbReference type="CDD" id="cd01949">
    <property type="entry name" value="GGDEF"/>
    <property type="match status" value="1"/>
</dbReference>
<sequence length="661" mass="74940">MWNSLSIRTQLSLLISGMLLVVTSVTLLQASWLDTKERQVLAVEMSHALNKAMSQDMLKAMLLNESDLLSDLSFRFSQFDSLDDVLLTNTEGQKIFEFNRKQHKYDHLIKAATSQPQFEGEDLYVKLPLEADGHLFGNVTYVIDMQSITTQLNEHFTTLAIIFPIEIILGLILATWIGHHQTQPFKKLALAMVESDPTVKAATPLMTRAKNEIKALFDGYNQMMSQIYQATQKMRYQAERDQLTGLYNRYFMESEIRQALKSEADMPFVLMGIDLDQFKLINDSAGHVAGDELLKMIALQAQNTLPKNALMARLGGDDFFILLKNTTEADALSFAKQKLEQLKDFRFSWENRTYSVSACIGMVAFKPNQYTPEELTKAIDNAFYTAKSQGRNKLHVYQPNDNQTQRFNQEVITAGFIKEALAEGPARFELFAQAIVHLQKETDLVSYEILLRLWDSQGHFVAPDNFLPTAERYQMMAEIDGFVLWQYLTQATQNPSHIQKLETVHINLAGSSLNNSDFQAKVKQAIIHFNFPWQKLELEITETSAVGNFSQAQAFIAWLKNVGIGLALDDFGTGMSSFEYLKSLPFDVVKIDGSFVKDMHKDPSDKAVIRYIHEISELRGQKTVAEYVETQADVDVLTAIGITYGQGYFLGKPKPLTDWLV</sequence>
<dbReference type="InterPro" id="IPR001633">
    <property type="entry name" value="EAL_dom"/>
</dbReference>
<dbReference type="PANTHER" id="PTHR33121">
    <property type="entry name" value="CYCLIC DI-GMP PHOSPHODIESTERASE PDEF"/>
    <property type="match status" value="1"/>
</dbReference>
<dbReference type="InterPro" id="IPR035919">
    <property type="entry name" value="EAL_sf"/>
</dbReference>
<dbReference type="Pfam" id="PF00563">
    <property type="entry name" value="EAL"/>
    <property type="match status" value="1"/>
</dbReference>
<accession>A0A6F8PR12</accession>
<dbReference type="PROSITE" id="PS50883">
    <property type="entry name" value="EAL"/>
    <property type="match status" value="1"/>
</dbReference>
<feature type="domain" description="GGDEF" evidence="3">
    <location>
        <begin position="266"/>
        <end position="399"/>
    </location>
</feature>